<reference evidence="1 2" key="1">
    <citation type="journal article" date="2020" name="Sci. Rep.">
        <title>A novel cyanobacterial geosmin producer, revising GeoA distribution and dispersion patterns in Bacteria.</title>
        <authorList>
            <person name="Churro C."/>
            <person name="Semedo-Aguiar A.P."/>
            <person name="Silva A.D."/>
            <person name="Pereira-Leal J.B."/>
            <person name="Leite R.B."/>
        </authorList>
    </citation>
    <scope>NUCLEOTIDE SEQUENCE [LARGE SCALE GENOMIC DNA]</scope>
    <source>
        <strain evidence="1 2">IPMA8</strain>
    </source>
</reference>
<protein>
    <recommendedName>
        <fullName evidence="3">TIGR02117 family protein</fullName>
    </recommendedName>
</protein>
<dbReference type="NCBIfam" id="TIGR02117">
    <property type="entry name" value="chp_urease_rgn"/>
    <property type="match status" value="1"/>
</dbReference>
<dbReference type="InterPro" id="IPR011727">
    <property type="entry name" value="CHP02117"/>
</dbReference>
<accession>A0ABX2CRJ8</accession>
<gene>
    <name evidence="1" type="ORF">E5S67_00718</name>
</gene>
<sequence length="225" mass="25518">MRKSIQRLGIVILSLSAFLTIGYLTPRKWGNYSQADCTISLYISNEGIHTEIIVPVKNEYFDWNQFLPLTEIGRDATSDYKYLSFGWGDRAFMLETPTSESINPVTAFKALFLPTRSTLHVQGYRVLPLNIETKCVKNSGKNYLMLVNFIKNSFQLDAAGKKMKISYGYGNSDSFYEAKGSYYILRTCNDWTAEALQKADVNTPLWSTLSSAIMFHLNSGCECQE</sequence>
<proteinExistence type="predicted"/>
<evidence type="ECO:0000313" key="1">
    <source>
        <dbReference type="EMBL" id="NQE33001.1"/>
    </source>
</evidence>
<keyword evidence="2" id="KW-1185">Reference proteome</keyword>
<organism evidence="1 2">
    <name type="scientific">Microcoleus asticus IPMA8</name>
    <dbReference type="NCBI Taxonomy" id="2563858"/>
    <lineage>
        <taxon>Bacteria</taxon>
        <taxon>Bacillati</taxon>
        <taxon>Cyanobacteriota</taxon>
        <taxon>Cyanophyceae</taxon>
        <taxon>Oscillatoriophycideae</taxon>
        <taxon>Oscillatoriales</taxon>
        <taxon>Microcoleaceae</taxon>
        <taxon>Microcoleus</taxon>
        <taxon>Microcoleus asticus</taxon>
    </lineage>
</organism>
<comment type="caution">
    <text evidence="1">The sequence shown here is derived from an EMBL/GenBank/DDBJ whole genome shotgun (WGS) entry which is preliminary data.</text>
</comment>
<dbReference type="RefSeq" id="WP_172185568.1">
    <property type="nucleotide sequence ID" value="NZ_CAWPPK010000296.1"/>
</dbReference>
<dbReference type="Proteomes" id="UP000702425">
    <property type="component" value="Unassembled WGS sequence"/>
</dbReference>
<evidence type="ECO:0000313" key="2">
    <source>
        <dbReference type="Proteomes" id="UP000702425"/>
    </source>
</evidence>
<name>A0ABX2CRJ8_9CYAN</name>
<evidence type="ECO:0008006" key="3">
    <source>
        <dbReference type="Google" id="ProtNLM"/>
    </source>
</evidence>
<dbReference type="EMBL" id="SRRZ01000008">
    <property type="protein sequence ID" value="NQE33001.1"/>
    <property type="molecule type" value="Genomic_DNA"/>
</dbReference>
<dbReference type="Pfam" id="PF09601">
    <property type="entry name" value="DUF2459"/>
    <property type="match status" value="1"/>
</dbReference>